<protein>
    <recommendedName>
        <fullName evidence="2">Zinc-ribbon domain-containing protein</fullName>
    </recommendedName>
</protein>
<keyword evidence="1" id="KW-0812">Transmembrane</keyword>
<gene>
    <name evidence="3" type="ordered locus">Suden_1620</name>
</gene>
<dbReference type="HOGENOM" id="CLU_2144575_0_0_7"/>
<evidence type="ECO:0000259" key="2">
    <source>
        <dbReference type="Pfam" id="PF13240"/>
    </source>
</evidence>
<feature type="transmembrane region" description="Helical" evidence="1">
    <location>
        <begin position="43"/>
        <end position="61"/>
    </location>
</feature>
<dbReference type="RefSeq" id="WP_011373238.1">
    <property type="nucleotide sequence ID" value="NC_007575.1"/>
</dbReference>
<dbReference type="Proteomes" id="UP000002714">
    <property type="component" value="Chromosome"/>
</dbReference>
<accession>Q30Q34</accession>
<name>Q30Q34_SULDN</name>
<dbReference type="KEGG" id="tdn:Suden_1620"/>
<dbReference type="InterPro" id="IPR026870">
    <property type="entry name" value="Zinc_ribbon_dom"/>
</dbReference>
<evidence type="ECO:0000256" key="1">
    <source>
        <dbReference type="SAM" id="Phobius"/>
    </source>
</evidence>
<dbReference type="EMBL" id="CP000153">
    <property type="protein sequence ID" value="ABB44897.1"/>
    <property type="molecule type" value="Genomic_DNA"/>
</dbReference>
<dbReference type="STRING" id="326298.Suden_1620"/>
<dbReference type="AlphaFoldDB" id="Q30Q34"/>
<keyword evidence="1" id="KW-0472">Membrane</keyword>
<proteinExistence type="predicted"/>
<reference evidence="3 4" key="1">
    <citation type="journal article" date="2008" name="Appl. Environ. Microbiol.">
        <title>Genome of the epsilonproteobacterial chemolithoautotroph Sulfurimonas denitrificans.</title>
        <authorList>
            <person name="Sievert S.M."/>
            <person name="Scott K.M."/>
            <person name="Klotz M.G."/>
            <person name="Chain P.S.G."/>
            <person name="Hauser L.J."/>
            <person name="Hemp J."/>
            <person name="Huegler M."/>
            <person name="Land M."/>
            <person name="Lapidus A."/>
            <person name="Larimer F.W."/>
            <person name="Lucas S."/>
            <person name="Malfatti S.A."/>
            <person name="Meyer F."/>
            <person name="Paulsen I.T."/>
            <person name="Ren Q."/>
            <person name="Simon J."/>
            <person name="Bailey K."/>
            <person name="Diaz E."/>
            <person name="Fitzpatrick K.A."/>
            <person name="Glover B."/>
            <person name="Gwatney N."/>
            <person name="Korajkic A."/>
            <person name="Long A."/>
            <person name="Mobberley J.M."/>
            <person name="Pantry S.N."/>
            <person name="Pazder G."/>
            <person name="Peterson S."/>
            <person name="Quintanilla J.D."/>
            <person name="Sprinkle R."/>
            <person name="Stephens J."/>
            <person name="Thomas P."/>
            <person name="Vaughn R."/>
            <person name="Weber M.J."/>
            <person name="Wooten L.L."/>
        </authorList>
    </citation>
    <scope>NUCLEOTIDE SEQUENCE [LARGE SCALE GENOMIC DNA]</scope>
    <source>
        <strain evidence="4">ATCC 33889 / DSM 1251</strain>
    </source>
</reference>
<feature type="domain" description="Zinc-ribbon" evidence="2">
    <location>
        <begin position="6"/>
        <end position="26"/>
    </location>
</feature>
<dbReference type="Pfam" id="PF13240">
    <property type="entry name" value="Zn_Ribbon_1"/>
    <property type="match status" value="1"/>
</dbReference>
<evidence type="ECO:0000313" key="4">
    <source>
        <dbReference type="Proteomes" id="UP000002714"/>
    </source>
</evidence>
<keyword evidence="4" id="KW-1185">Reference proteome</keyword>
<dbReference type="OrthoDB" id="5523237at2"/>
<organism evidence="3 4">
    <name type="scientific">Sulfurimonas denitrificans (strain ATCC 33889 / DSM 1251)</name>
    <name type="common">Thiomicrospira denitrificans (strain ATCC 33889 / DSM 1251)</name>
    <dbReference type="NCBI Taxonomy" id="326298"/>
    <lineage>
        <taxon>Bacteria</taxon>
        <taxon>Pseudomonadati</taxon>
        <taxon>Campylobacterota</taxon>
        <taxon>Epsilonproteobacteria</taxon>
        <taxon>Campylobacterales</taxon>
        <taxon>Sulfurimonadaceae</taxon>
        <taxon>Sulfurimonas</taxon>
    </lineage>
</organism>
<sequence length="112" mass="12661">MALIMCHECGKKISTNAMQCPHCGTTVIKENSYHFKSEFAKKALKFSIYIIFPILSIFLMWGGAEIFSILGILLLLTFFVIVALSSLELIARAGYYLFKGKELFPDEKKVDD</sequence>
<evidence type="ECO:0000313" key="3">
    <source>
        <dbReference type="EMBL" id="ABB44897.1"/>
    </source>
</evidence>
<keyword evidence="1" id="KW-1133">Transmembrane helix</keyword>
<feature type="transmembrane region" description="Helical" evidence="1">
    <location>
        <begin position="67"/>
        <end position="91"/>
    </location>
</feature>